<dbReference type="GO" id="GO:0006355">
    <property type="term" value="P:regulation of DNA-templated transcription"/>
    <property type="evidence" value="ECO:0007669"/>
    <property type="project" value="InterPro"/>
</dbReference>
<accession>A0A0E9NMV1</accession>
<name>A0A0E9NMV1_SAICN</name>
<dbReference type="GO" id="GO:0005634">
    <property type="term" value="C:nucleus"/>
    <property type="evidence" value="ECO:0007669"/>
    <property type="project" value="UniProtKB-SubCell"/>
</dbReference>
<reference evidence="12 13" key="2">
    <citation type="journal article" date="2014" name="J. Gen. Appl. Microbiol.">
        <title>The early diverging ascomycetous budding yeast Saitoella complicata has three histone deacetylases belonging to the Clr6, Hos2, and Rpd3 lineages.</title>
        <authorList>
            <person name="Nishida H."/>
            <person name="Matsumoto T."/>
            <person name="Kondo S."/>
            <person name="Hamamoto M."/>
            <person name="Yoshikawa H."/>
        </authorList>
    </citation>
    <scope>NUCLEOTIDE SEQUENCE [LARGE SCALE GENOMIC DNA]</scope>
    <source>
        <strain evidence="12 13">NRRL Y-17804</strain>
    </source>
</reference>
<dbReference type="GO" id="GO:0005737">
    <property type="term" value="C:cytoplasm"/>
    <property type="evidence" value="ECO:0007669"/>
    <property type="project" value="UniProtKB-SubCell"/>
</dbReference>
<evidence type="ECO:0000313" key="12">
    <source>
        <dbReference type="EMBL" id="GAO50750.1"/>
    </source>
</evidence>
<evidence type="ECO:0000256" key="9">
    <source>
        <dbReference type="ARBA" id="ARBA00023242"/>
    </source>
</evidence>
<evidence type="ECO:0000313" key="13">
    <source>
        <dbReference type="Proteomes" id="UP000033140"/>
    </source>
</evidence>
<dbReference type="STRING" id="698492.A0A0E9NMV1"/>
<keyword evidence="4" id="KW-1017">Isopeptide bond</keyword>
<comment type="caution">
    <text evidence="12">The sequence shown here is derived from an EMBL/GenBank/DDBJ whole genome shotgun (WGS) entry which is preliminary data.</text>
</comment>
<keyword evidence="3" id="KW-0963">Cytoplasm</keyword>
<keyword evidence="9" id="KW-0539">Nucleus</keyword>
<dbReference type="Proteomes" id="UP000033140">
    <property type="component" value="Unassembled WGS sequence"/>
</dbReference>
<evidence type="ECO:0000256" key="4">
    <source>
        <dbReference type="ARBA" id="ARBA00022499"/>
    </source>
</evidence>
<sequence length="818" mass="90441">MEGSQRNAELAAKMEASYKTAKRRATNTPPNKRARTSDGGSAPMSMVVSPPRSRNEVVQPKTAPQALPAPPKPLFKTLPSGMITVDHEALAQKQRPPVIVNASPIPQQSPAIGAMRPSASMANLYNQPQPVVAATPEVVARDTKTCHQCRQQFPLDATLQCTRLKQRARTSPLIRCTITYCPKCLLNRYDIDATALIARGRTPGDTEGNKHVGEDQSVYFFECMVCADQCNCSTCRKKKGLPPLGQLTQGKVKLAEMGRQRSQGVYEPAPVIRVPVSGARSQSTVERIQTIRANLPVASGDMSMEGSEAGDGTPGVPGSAAGSVHGGELAREKLKPGRKKAIFTQPEWKVVDTSGMTDKALWGRLQIREFVLRFQDRLRLPPLHFKNLNQLEMVPATEKALVVGFMKALHDDDNITPESPLTENVVMYYLRKAEKVRTNKDPNSTELWEVVRELLDQVVHIDEWSGEWDEEEGVPDDEKMWYLLAIMDLVNATSLIKEECDEAIDETMKAIRADCRAKVQQASAEFQAKKAELMAQRDPLQLIEKPDKETKEKIQALTSAMTALGKENREKQAAAELGAWLAERRVSPRLEPLGKDFGGYTYWCFNQRANDETRGWGCGLYRRKEGEETWWKIESPAKLDQLWRWFEQETAERFPSSTVSATPALTKAAVPQKTSAERYAELMKQQMMPQRGAMRVVIGAGPGSPATNAGPRTAQAGQLVTLPIQHMPKTQEAPKGEDVEMTDVRLPADFDEVGGDVNMENGAQEGGDEEGKVEMGLTASDMKDFCAEIKKVAEFVRDTWGEEDPDAEAAAAVEEQQA</sequence>
<proteinExistence type="predicted"/>
<comment type="subcellular location">
    <subcellularLocation>
        <location evidence="2">Cytoplasm</location>
    </subcellularLocation>
    <subcellularLocation>
        <location evidence="1">Nucleus</location>
    </subcellularLocation>
</comment>
<keyword evidence="6" id="KW-0832">Ubl conjugation</keyword>
<organism evidence="12 13">
    <name type="scientific">Saitoella complicata (strain BCRC 22490 / CBS 7301 / JCM 7358 / NBRC 10748 / NRRL Y-17804)</name>
    <dbReference type="NCBI Taxonomy" id="698492"/>
    <lineage>
        <taxon>Eukaryota</taxon>
        <taxon>Fungi</taxon>
        <taxon>Dikarya</taxon>
        <taxon>Ascomycota</taxon>
        <taxon>Taphrinomycotina</taxon>
        <taxon>Taphrinomycotina incertae sedis</taxon>
        <taxon>Saitoella</taxon>
    </lineage>
</organism>
<feature type="domain" description="Zinc-finger" evidence="11">
    <location>
        <begin position="142"/>
        <end position="194"/>
    </location>
</feature>
<evidence type="ECO:0000256" key="3">
    <source>
        <dbReference type="ARBA" id="ARBA00022490"/>
    </source>
</evidence>
<gene>
    <name evidence="12" type="ORF">G7K_4871-t1</name>
</gene>
<feature type="region of interest" description="Disordered" evidence="10">
    <location>
        <begin position="300"/>
        <end position="327"/>
    </location>
</feature>
<protein>
    <recommendedName>
        <fullName evidence="11">Zinc-finger domain-containing protein</fullName>
    </recommendedName>
</protein>
<dbReference type="AlphaFoldDB" id="A0A0E9NMV1"/>
<evidence type="ECO:0000256" key="8">
    <source>
        <dbReference type="ARBA" id="ARBA00023163"/>
    </source>
</evidence>
<evidence type="ECO:0000256" key="10">
    <source>
        <dbReference type="SAM" id="MobiDB-lite"/>
    </source>
</evidence>
<feature type="region of interest" description="Disordered" evidence="10">
    <location>
        <begin position="1"/>
        <end position="72"/>
    </location>
</feature>
<dbReference type="EMBL" id="BACD03000036">
    <property type="protein sequence ID" value="GAO50750.1"/>
    <property type="molecule type" value="Genomic_DNA"/>
</dbReference>
<keyword evidence="7" id="KW-0805">Transcription regulation</keyword>
<dbReference type="Pfam" id="PF10497">
    <property type="entry name" value="zf-4CXXC_R1"/>
    <property type="match status" value="2"/>
</dbReference>
<evidence type="ECO:0000256" key="7">
    <source>
        <dbReference type="ARBA" id="ARBA00023015"/>
    </source>
</evidence>
<dbReference type="InterPro" id="IPR040221">
    <property type="entry name" value="CDCA7/CDA7L"/>
</dbReference>
<dbReference type="OMA" id="FNQRAND"/>
<evidence type="ECO:0000259" key="11">
    <source>
        <dbReference type="Pfam" id="PF10497"/>
    </source>
</evidence>
<evidence type="ECO:0000256" key="5">
    <source>
        <dbReference type="ARBA" id="ARBA00022553"/>
    </source>
</evidence>
<feature type="domain" description="Zinc-finger" evidence="11">
    <location>
        <begin position="216"/>
        <end position="250"/>
    </location>
</feature>
<dbReference type="PANTHER" id="PTHR31169">
    <property type="entry name" value="OS05G0300700 PROTEIN"/>
    <property type="match status" value="1"/>
</dbReference>
<keyword evidence="13" id="KW-1185">Reference proteome</keyword>
<reference evidence="12 13" key="1">
    <citation type="journal article" date="2011" name="J. Gen. Appl. Microbiol.">
        <title>Draft genome sequencing of the enigmatic yeast Saitoella complicata.</title>
        <authorList>
            <person name="Nishida H."/>
            <person name="Hamamoto M."/>
            <person name="Sugiyama J."/>
        </authorList>
    </citation>
    <scope>NUCLEOTIDE SEQUENCE [LARGE SCALE GENOMIC DNA]</scope>
    <source>
        <strain evidence="12 13">NRRL Y-17804</strain>
    </source>
</reference>
<feature type="region of interest" description="Disordered" evidence="10">
    <location>
        <begin position="751"/>
        <end position="772"/>
    </location>
</feature>
<keyword evidence="8" id="KW-0804">Transcription</keyword>
<reference evidence="12 13" key="3">
    <citation type="journal article" date="2015" name="Genome Announc.">
        <title>Draft Genome Sequence of the Archiascomycetous Yeast Saitoella complicata.</title>
        <authorList>
            <person name="Yamauchi K."/>
            <person name="Kondo S."/>
            <person name="Hamamoto M."/>
            <person name="Takahashi Y."/>
            <person name="Ogura Y."/>
            <person name="Hayashi T."/>
            <person name="Nishida H."/>
        </authorList>
    </citation>
    <scope>NUCLEOTIDE SEQUENCE [LARGE SCALE GENOMIC DNA]</scope>
    <source>
        <strain evidence="12 13">NRRL Y-17804</strain>
    </source>
</reference>
<keyword evidence="5" id="KW-0597">Phosphoprotein</keyword>
<evidence type="ECO:0000256" key="1">
    <source>
        <dbReference type="ARBA" id="ARBA00004123"/>
    </source>
</evidence>
<evidence type="ECO:0000256" key="6">
    <source>
        <dbReference type="ARBA" id="ARBA00022843"/>
    </source>
</evidence>
<evidence type="ECO:0000256" key="2">
    <source>
        <dbReference type="ARBA" id="ARBA00004496"/>
    </source>
</evidence>
<dbReference type="PANTHER" id="PTHR31169:SF8">
    <property type="entry name" value="ZINC-FINGER DOMAIN OF MONOAMINE-OXIDASE A REPRESSOR R1 PROTEIN"/>
    <property type="match status" value="1"/>
</dbReference>
<dbReference type="InterPro" id="IPR018866">
    <property type="entry name" value="Znf-4CXXC_R1"/>
</dbReference>